<reference evidence="1" key="2">
    <citation type="submission" date="2020-11" db="EMBL/GenBank/DDBJ databases">
        <authorList>
            <person name="McCartney M.A."/>
            <person name="Auch B."/>
            <person name="Kono T."/>
            <person name="Mallez S."/>
            <person name="Becker A."/>
            <person name="Gohl D.M."/>
            <person name="Silverstein K.A.T."/>
            <person name="Koren S."/>
            <person name="Bechman K.B."/>
            <person name="Herman A."/>
            <person name="Abrahante J.E."/>
            <person name="Garbe J."/>
        </authorList>
    </citation>
    <scope>NUCLEOTIDE SEQUENCE</scope>
    <source>
        <strain evidence="1">Duluth1</strain>
        <tissue evidence="1">Whole animal</tissue>
    </source>
</reference>
<comment type="caution">
    <text evidence="1">The sequence shown here is derived from an EMBL/GenBank/DDBJ whole genome shotgun (WGS) entry which is preliminary data.</text>
</comment>
<reference evidence="1" key="1">
    <citation type="journal article" date="2019" name="bioRxiv">
        <title>The Genome of the Zebra Mussel, Dreissena polymorpha: A Resource for Invasive Species Research.</title>
        <authorList>
            <person name="McCartney M.A."/>
            <person name="Auch B."/>
            <person name="Kono T."/>
            <person name="Mallez S."/>
            <person name="Zhang Y."/>
            <person name="Obille A."/>
            <person name="Becker A."/>
            <person name="Abrahante J.E."/>
            <person name="Garbe J."/>
            <person name="Badalamenti J.P."/>
            <person name="Herman A."/>
            <person name="Mangelson H."/>
            <person name="Liachko I."/>
            <person name="Sullivan S."/>
            <person name="Sone E.D."/>
            <person name="Koren S."/>
            <person name="Silverstein K.A.T."/>
            <person name="Beckman K.B."/>
            <person name="Gohl D.M."/>
        </authorList>
    </citation>
    <scope>NUCLEOTIDE SEQUENCE</scope>
    <source>
        <strain evidence="1">Duluth1</strain>
        <tissue evidence="1">Whole animal</tissue>
    </source>
</reference>
<evidence type="ECO:0000313" key="2">
    <source>
        <dbReference type="Proteomes" id="UP000828390"/>
    </source>
</evidence>
<organism evidence="1 2">
    <name type="scientific">Dreissena polymorpha</name>
    <name type="common">Zebra mussel</name>
    <name type="synonym">Mytilus polymorpha</name>
    <dbReference type="NCBI Taxonomy" id="45954"/>
    <lineage>
        <taxon>Eukaryota</taxon>
        <taxon>Metazoa</taxon>
        <taxon>Spiralia</taxon>
        <taxon>Lophotrochozoa</taxon>
        <taxon>Mollusca</taxon>
        <taxon>Bivalvia</taxon>
        <taxon>Autobranchia</taxon>
        <taxon>Heteroconchia</taxon>
        <taxon>Euheterodonta</taxon>
        <taxon>Imparidentia</taxon>
        <taxon>Neoheterodontei</taxon>
        <taxon>Myida</taxon>
        <taxon>Dreissenoidea</taxon>
        <taxon>Dreissenidae</taxon>
        <taxon>Dreissena</taxon>
    </lineage>
</organism>
<dbReference type="EMBL" id="JAIWYP010000013">
    <property type="protein sequence ID" value="KAH3721983.1"/>
    <property type="molecule type" value="Genomic_DNA"/>
</dbReference>
<name>A0A9D4HLK3_DREPO</name>
<evidence type="ECO:0000313" key="1">
    <source>
        <dbReference type="EMBL" id="KAH3721983.1"/>
    </source>
</evidence>
<keyword evidence="2" id="KW-1185">Reference proteome</keyword>
<accession>A0A9D4HLK3</accession>
<gene>
    <name evidence="1" type="ORF">DPMN_064932</name>
</gene>
<protein>
    <submittedName>
        <fullName evidence="1">Uncharacterized protein</fullName>
    </submittedName>
</protein>
<dbReference type="Proteomes" id="UP000828390">
    <property type="component" value="Unassembled WGS sequence"/>
</dbReference>
<proteinExistence type="predicted"/>
<sequence>MVSLLFPQLADTYLRHFLPTVLPRIPVTQIATIIATNTAVPTTDPVRAAIGKTERRNPAGSVGIPLPPQYTTTQPDGDKSFLIYDNASTDARVLVIDNALAEAEVYRYEHGEPGPFFIRRRCNAYVRR</sequence>
<dbReference type="AlphaFoldDB" id="A0A9D4HLK3"/>